<organism evidence="2 3">
    <name type="scientific">Pleurodeles waltl</name>
    <name type="common">Iberian ribbed newt</name>
    <dbReference type="NCBI Taxonomy" id="8319"/>
    <lineage>
        <taxon>Eukaryota</taxon>
        <taxon>Metazoa</taxon>
        <taxon>Chordata</taxon>
        <taxon>Craniata</taxon>
        <taxon>Vertebrata</taxon>
        <taxon>Euteleostomi</taxon>
        <taxon>Amphibia</taxon>
        <taxon>Batrachia</taxon>
        <taxon>Caudata</taxon>
        <taxon>Salamandroidea</taxon>
        <taxon>Salamandridae</taxon>
        <taxon>Pleurodelinae</taxon>
        <taxon>Pleurodeles</taxon>
    </lineage>
</organism>
<evidence type="ECO:0000313" key="3">
    <source>
        <dbReference type="Proteomes" id="UP001066276"/>
    </source>
</evidence>
<keyword evidence="3" id="KW-1185">Reference proteome</keyword>
<accession>A0AAV7RCJ6</accession>
<proteinExistence type="predicted"/>
<name>A0AAV7RCJ6_PLEWA</name>
<reference evidence="2" key="1">
    <citation type="journal article" date="2022" name="bioRxiv">
        <title>Sequencing and chromosome-scale assembly of the giantPleurodeles waltlgenome.</title>
        <authorList>
            <person name="Brown T."/>
            <person name="Elewa A."/>
            <person name="Iarovenko S."/>
            <person name="Subramanian E."/>
            <person name="Araus A.J."/>
            <person name="Petzold A."/>
            <person name="Susuki M."/>
            <person name="Suzuki K.-i.T."/>
            <person name="Hayashi T."/>
            <person name="Toyoda A."/>
            <person name="Oliveira C."/>
            <person name="Osipova E."/>
            <person name="Leigh N.D."/>
            <person name="Simon A."/>
            <person name="Yun M.H."/>
        </authorList>
    </citation>
    <scope>NUCLEOTIDE SEQUENCE</scope>
    <source>
        <strain evidence="2">20211129_DDA</strain>
        <tissue evidence="2">Liver</tissue>
    </source>
</reference>
<evidence type="ECO:0000256" key="1">
    <source>
        <dbReference type="SAM" id="MobiDB-lite"/>
    </source>
</evidence>
<protein>
    <submittedName>
        <fullName evidence="2">Uncharacterized protein</fullName>
    </submittedName>
</protein>
<sequence>MYRPHYYDTPIRHLFGVEPTLSKARRKQYTEGKTVTSPHPTRNQDAMEPELQILPMLVFLLFDQEHQRRRRRPR</sequence>
<dbReference type="AlphaFoldDB" id="A0AAV7RCJ6"/>
<gene>
    <name evidence="2" type="ORF">NDU88_001914</name>
</gene>
<comment type="caution">
    <text evidence="2">The sequence shown here is derived from an EMBL/GenBank/DDBJ whole genome shotgun (WGS) entry which is preliminary data.</text>
</comment>
<feature type="region of interest" description="Disordered" evidence="1">
    <location>
        <begin position="25"/>
        <end position="44"/>
    </location>
</feature>
<dbReference type="EMBL" id="JANPWB010000009">
    <property type="protein sequence ID" value="KAJ1149096.1"/>
    <property type="molecule type" value="Genomic_DNA"/>
</dbReference>
<evidence type="ECO:0000313" key="2">
    <source>
        <dbReference type="EMBL" id="KAJ1149096.1"/>
    </source>
</evidence>
<dbReference type="Proteomes" id="UP001066276">
    <property type="component" value="Chromosome 5"/>
</dbReference>
<feature type="compositionally biased region" description="Polar residues" evidence="1">
    <location>
        <begin position="31"/>
        <end position="44"/>
    </location>
</feature>